<feature type="compositionally biased region" description="Basic residues" evidence="3">
    <location>
        <begin position="520"/>
        <end position="530"/>
    </location>
</feature>
<keyword evidence="2" id="KW-0539">Nucleus</keyword>
<name>A0AAE0WEX8_9PEZI</name>
<feature type="compositionally biased region" description="Basic and acidic residues" evidence="3">
    <location>
        <begin position="9"/>
        <end position="19"/>
    </location>
</feature>
<accession>A0AAE0WEX8</accession>
<dbReference type="EMBL" id="JAUTXT010000090">
    <property type="protein sequence ID" value="KAK3669336.1"/>
    <property type="molecule type" value="Genomic_DNA"/>
</dbReference>
<feature type="region of interest" description="Disordered" evidence="3">
    <location>
        <begin position="188"/>
        <end position="213"/>
    </location>
</feature>
<dbReference type="PANTHER" id="PTHR12765">
    <property type="entry name" value="RED PROTEIN IK FACTOR CYTOKINE IK"/>
    <property type="match status" value="1"/>
</dbReference>
<feature type="compositionally biased region" description="Low complexity" evidence="3">
    <location>
        <begin position="20"/>
        <end position="35"/>
    </location>
</feature>
<comment type="caution">
    <text evidence="5">The sequence shown here is derived from an EMBL/GenBank/DDBJ whole genome shotgun (WGS) entry which is preliminary data.</text>
</comment>
<dbReference type="Pfam" id="PF07808">
    <property type="entry name" value="RED_N"/>
    <property type="match status" value="1"/>
</dbReference>
<feature type="compositionally biased region" description="Acidic residues" evidence="3">
    <location>
        <begin position="336"/>
        <end position="349"/>
    </location>
</feature>
<evidence type="ECO:0000313" key="5">
    <source>
        <dbReference type="EMBL" id="KAK3669336.1"/>
    </source>
</evidence>
<dbReference type="InterPro" id="IPR039896">
    <property type="entry name" value="Red-like"/>
</dbReference>
<dbReference type="InterPro" id="IPR012916">
    <property type="entry name" value="RED_N"/>
</dbReference>
<protein>
    <recommendedName>
        <fullName evidence="4">RED-like N-terminal domain-containing protein</fullName>
    </recommendedName>
</protein>
<feature type="region of interest" description="Disordered" evidence="3">
    <location>
        <begin position="1"/>
        <end position="101"/>
    </location>
</feature>
<reference evidence="5" key="1">
    <citation type="submission" date="2023-07" db="EMBL/GenBank/DDBJ databases">
        <title>Black Yeasts Isolated from many extreme environments.</title>
        <authorList>
            <person name="Coleine C."/>
            <person name="Stajich J.E."/>
            <person name="Selbmann L."/>
        </authorList>
    </citation>
    <scope>NUCLEOTIDE SEQUENCE</scope>
    <source>
        <strain evidence="5">CCFEE 5485</strain>
    </source>
</reference>
<feature type="compositionally biased region" description="Basic and acidic residues" evidence="3">
    <location>
        <begin position="488"/>
        <end position="519"/>
    </location>
</feature>
<comment type="subcellular location">
    <subcellularLocation>
        <location evidence="1">Nucleus</location>
    </subcellularLocation>
</comment>
<dbReference type="GO" id="GO:0005634">
    <property type="term" value="C:nucleus"/>
    <property type="evidence" value="ECO:0007669"/>
    <property type="project" value="UniProtKB-SubCell"/>
</dbReference>
<proteinExistence type="predicted"/>
<dbReference type="Proteomes" id="UP001274830">
    <property type="component" value="Unassembled WGS sequence"/>
</dbReference>
<feature type="region of interest" description="Disordered" evidence="3">
    <location>
        <begin position="272"/>
        <end position="551"/>
    </location>
</feature>
<organism evidence="5 6">
    <name type="scientific">Recurvomyces mirabilis</name>
    <dbReference type="NCBI Taxonomy" id="574656"/>
    <lineage>
        <taxon>Eukaryota</taxon>
        <taxon>Fungi</taxon>
        <taxon>Dikarya</taxon>
        <taxon>Ascomycota</taxon>
        <taxon>Pezizomycotina</taxon>
        <taxon>Dothideomycetes</taxon>
        <taxon>Dothideomycetidae</taxon>
        <taxon>Mycosphaerellales</taxon>
        <taxon>Teratosphaeriaceae</taxon>
        <taxon>Recurvomyces</taxon>
    </lineage>
</organism>
<evidence type="ECO:0000313" key="6">
    <source>
        <dbReference type="Proteomes" id="UP001274830"/>
    </source>
</evidence>
<evidence type="ECO:0000256" key="2">
    <source>
        <dbReference type="ARBA" id="ARBA00023242"/>
    </source>
</evidence>
<evidence type="ECO:0000256" key="3">
    <source>
        <dbReference type="SAM" id="MobiDB-lite"/>
    </source>
</evidence>
<evidence type="ECO:0000256" key="1">
    <source>
        <dbReference type="ARBA" id="ARBA00004123"/>
    </source>
</evidence>
<sequence>MNNNQFRKLVLDKPARNDDGSPSASSGATPSSFGGKRSSFMTPRTIQGGGGVDFARQVRERNAALQPTKKFRSSAPKGAKLGKAYTDRARAREEADDVEDDKASRIQALEEQMKLEQISKETFEQLRDQIAGGDVSSTHLVKGLDRRLLERVRRGEDVLGVNGGESAVEPSPDVDEELDKLGEKEVEAVKKEQAEKKGSMAPPSQVAGKKRSRDEIMAELKAQRQATMQAKAGPMLDSRWRKVSEQQKSRIEIDHKGREVLITVDEDGVVKRKVRKMPTQTEAEAEADRIEMPDASKPILGADTAIPASLQVTAPVEDEDDDIFEGAGVEYNPLGDDADGDEEDDDSEADQPQPTTQIRKELSEAAQPHTREEDEASDEEDSDEDVPSTATTAAPARRNYFGDTLNADDKPSDHFAGIRNVLKKAAQLDSTNRGAGEDDERDGESEEAWQARLKRRAQMLANQDRDLEDMDMGFGGSRLEDEVDGDEDSSKKIRLSEWKGGKVGEEDGDDGKAGDSEKREKKKRKPKKRKGDVNNAADIMRVIEGRKGGAK</sequence>
<feature type="compositionally biased region" description="Acidic residues" evidence="3">
    <location>
        <begin position="437"/>
        <end position="447"/>
    </location>
</feature>
<keyword evidence="6" id="KW-1185">Reference proteome</keyword>
<feature type="compositionally biased region" description="Basic and acidic residues" evidence="3">
    <location>
        <begin position="188"/>
        <end position="198"/>
    </location>
</feature>
<gene>
    <name evidence="5" type="ORF">LTR78_010798</name>
</gene>
<feature type="domain" description="RED-like N-terminal" evidence="4">
    <location>
        <begin position="77"/>
        <end position="175"/>
    </location>
</feature>
<dbReference type="AlphaFoldDB" id="A0AAE0WEX8"/>
<feature type="compositionally biased region" description="Acidic residues" evidence="3">
    <location>
        <begin position="373"/>
        <end position="386"/>
    </location>
</feature>
<feature type="compositionally biased region" description="Basic and acidic residues" evidence="3">
    <location>
        <begin position="541"/>
        <end position="551"/>
    </location>
</feature>
<evidence type="ECO:0000259" key="4">
    <source>
        <dbReference type="Pfam" id="PF07808"/>
    </source>
</evidence>